<reference evidence="1 2" key="1">
    <citation type="submission" date="2014-11" db="EMBL/GenBank/DDBJ databases">
        <authorList>
            <person name="Zhu J."/>
            <person name="Qi W."/>
            <person name="Song R."/>
        </authorList>
    </citation>
    <scope>NUCLEOTIDE SEQUENCE [LARGE SCALE GENOMIC DNA]</scope>
</reference>
<protein>
    <submittedName>
        <fullName evidence="1">Uncharacterized protein</fullName>
    </submittedName>
</protein>
<name>A0A0G4ECI6_VITBC</name>
<keyword evidence="2" id="KW-1185">Reference proteome</keyword>
<dbReference type="VEuPathDB" id="CryptoDB:Vbra_4787"/>
<evidence type="ECO:0000313" key="2">
    <source>
        <dbReference type="Proteomes" id="UP000041254"/>
    </source>
</evidence>
<proteinExistence type="predicted"/>
<organism evidence="1 2">
    <name type="scientific">Vitrella brassicaformis (strain CCMP3155)</name>
    <dbReference type="NCBI Taxonomy" id="1169540"/>
    <lineage>
        <taxon>Eukaryota</taxon>
        <taxon>Sar</taxon>
        <taxon>Alveolata</taxon>
        <taxon>Colpodellida</taxon>
        <taxon>Vitrellaceae</taxon>
        <taxon>Vitrella</taxon>
    </lineage>
</organism>
<dbReference type="EMBL" id="CDMY01000170">
    <property type="protein sequence ID" value="CEL93452.1"/>
    <property type="molecule type" value="Genomic_DNA"/>
</dbReference>
<accession>A0A0G4ECI6</accession>
<dbReference type="InParanoid" id="A0A0G4ECI6"/>
<dbReference type="AlphaFoldDB" id="A0A0G4ECI6"/>
<dbReference type="PhylomeDB" id="A0A0G4ECI6"/>
<dbReference type="Proteomes" id="UP000041254">
    <property type="component" value="Unassembled WGS sequence"/>
</dbReference>
<gene>
    <name evidence="1" type="ORF">Vbra_4787</name>
</gene>
<evidence type="ECO:0000313" key="1">
    <source>
        <dbReference type="EMBL" id="CEL93452.1"/>
    </source>
</evidence>
<sequence>MDGNATQMSEMATRDQLLKQIQTYQTNQTRVNNGIGRLTQMDAAAITPLMVAKVSRQFAAVSELLAELAETINSTIALTRHSRTQAQRLYISDIPANPMSIILSLSALTTIAHLKATARPIRNALRPIVRNIRLPEAIEVAGVGGVVQFDDQLSHGDVMKAMWVVEEGGEGGWGEVADTLRFDYSSLPRFCALWMVVGRRVALRRPNGQQDGTLQLFRHNHEIRAIRNEPNFAIVINPPLPLPNRRVHSFSRHPFQQHAKPHDPPVSSRILWDGGVGWTPGGVNDGGVFSSASCLLKKLMLTHRMLAVSDISYSPPVAVDRSVRGHLNRMLTRPPHTPLDDCSHMMASEAVSGGCGQSHVLTSSDDSFVAWIAFRTLQGDNQNVEVSIRTTEAPAAGVANDAPFAQQFPRTAAKARRVLGPIAAIVLDGQAP</sequence>